<organism evidence="4 5">
    <name type="scientific">Hucho hucho</name>
    <name type="common">huchen</name>
    <dbReference type="NCBI Taxonomy" id="62062"/>
    <lineage>
        <taxon>Eukaryota</taxon>
        <taxon>Metazoa</taxon>
        <taxon>Chordata</taxon>
        <taxon>Craniata</taxon>
        <taxon>Vertebrata</taxon>
        <taxon>Euteleostomi</taxon>
        <taxon>Actinopterygii</taxon>
        <taxon>Neopterygii</taxon>
        <taxon>Teleostei</taxon>
        <taxon>Protacanthopterygii</taxon>
        <taxon>Salmoniformes</taxon>
        <taxon>Salmonidae</taxon>
        <taxon>Salmoninae</taxon>
        <taxon>Hucho</taxon>
    </lineage>
</organism>
<name>A0A4W5QL99_9TELE</name>
<evidence type="ECO:0000313" key="4">
    <source>
        <dbReference type="Ensembl" id="ENSHHUP00000074588.1"/>
    </source>
</evidence>
<proteinExistence type="predicted"/>
<accession>A0A4W5QL99</accession>
<dbReference type="GO" id="GO:0007018">
    <property type="term" value="P:microtubule-based movement"/>
    <property type="evidence" value="ECO:0007669"/>
    <property type="project" value="InterPro"/>
</dbReference>
<reference evidence="4" key="3">
    <citation type="submission" date="2025-09" db="UniProtKB">
        <authorList>
            <consortium name="Ensembl"/>
        </authorList>
    </citation>
    <scope>IDENTIFICATION</scope>
</reference>
<evidence type="ECO:0000256" key="1">
    <source>
        <dbReference type="SAM" id="Coils"/>
    </source>
</evidence>
<feature type="domain" description="Dynein heavy chain ATP-binding dynein motor region" evidence="3">
    <location>
        <begin position="376"/>
        <end position="493"/>
    </location>
</feature>
<dbReference type="GeneTree" id="ENSGT00940000165101"/>
<dbReference type="InterPro" id="IPR027417">
    <property type="entry name" value="P-loop_NTPase"/>
</dbReference>
<dbReference type="InterPro" id="IPR035706">
    <property type="entry name" value="AAA_9"/>
</dbReference>
<dbReference type="Gene3D" id="1.20.920.20">
    <property type="match status" value="2"/>
</dbReference>
<dbReference type="Pfam" id="PF12781">
    <property type="entry name" value="AAA_9"/>
    <property type="match status" value="1"/>
</dbReference>
<keyword evidence="5" id="KW-1185">Reference proteome</keyword>
<dbReference type="InterPro" id="IPR024743">
    <property type="entry name" value="Dynein_HC_stalk"/>
</dbReference>
<dbReference type="Gene3D" id="3.40.50.300">
    <property type="entry name" value="P-loop containing nucleotide triphosphate hydrolases"/>
    <property type="match status" value="1"/>
</dbReference>
<feature type="domain" description="Dynein heavy chain coiled coil stalk" evidence="2">
    <location>
        <begin position="39"/>
        <end position="242"/>
    </location>
</feature>
<dbReference type="InterPro" id="IPR026983">
    <property type="entry name" value="DHC"/>
</dbReference>
<protein>
    <submittedName>
        <fullName evidence="4">Uncharacterized protein</fullName>
    </submittedName>
</protein>
<dbReference type="GO" id="GO:0051959">
    <property type="term" value="F:dynein light intermediate chain binding"/>
    <property type="evidence" value="ECO:0007669"/>
    <property type="project" value="InterPro"/>
</dbReference>
<dbReference type="Pfam" id="PF12777">
    <property type="entry name" value="MT"/>
    <property type="match status" value="2"/>
</dbReference>
<reference evidence="4" key="2">
    <citation type="submission" date="2025-08" db="UniProtKB">
        <authorList>
            <consortium name="Ensembl"/>
        </authorList>
    </citation>
    <scope>IDENTIFICATION</scope>
</reference>
<dbReference type="PANTHER" id="PTHR22878">
    <property type="entry name" value="DYNEIN HEAVY CHAIN 6, AXONEMAL-LIKE-RELATED"/>
    <property type="match status" value="1"/>
</dbReference>
<evidence type="ECO:0000259" key="2">
    <source>
        <dbReference type="Pfam" id="PF12777"/>
    </source>
</evidence>
<dbReference type="GO" id="GO:0030286">
    <property type="term" value="C:dynein complex"/>
    <property type="evidence" value="ECO:0007669"/>
    <property type="project" value="InterPro"/>
</dbReference>
<evidence type="ECO:0000313" key="5">
    <source>
        <dbReference type="Proteomes" id="UP000314982"/>
    </source>
</evidence>
<feature type="coiled-coil region" evidence="1">
    <location>
        <begin position="281"/>
        <end position="308"/>
    </location>
</feature>
<dbReference type="Ensembl" id="ENSHHUT00000077036.1">
    <property type="protein sequence ID" value="ENSHHUP00000074588.1"/>
    <property type="gene ID" value="ENSHHUG00000043758.1"/>
</dbReference>
<dbReference type="AlphaFoldDB" id="A0A4W5QL99"/>
<dbReference type="GO" id="GO:0045505">
    <property type="term" value="F:dynein intermediate chain binding"/>
    <property type="evidence" value="ECO:0007669"/>
    <property type="project" value="InterPro"/>
</dbReference>
<keyword evidence="1" id="KW-0175">Coiled coil</keyword>
<evidence type="ECO:0000259" key="3">
    <source>
        <dbReference type="Pfam" id="PF12781"/>
    </source>
</evidence>
<reference evidence="5" key="1">
    <citation type="submission" date="2018-06" db="EMBL/GenBank/DDBJ databases">
        <title>Genome assembly of Danube salmon.</title>
        <authorList>
            <person name="Macqueen D.J."/>
            <person name="Gundappa M.K."/>
        </authorList>
    </citation>
    <scope>NUCLEOTIDE SEQUENCE [LARGE SCALE GENOMIC DNA]</scope>
</reference>
<dbReference type="Proteomes" id="UP000314982">
    <property type="component" value="Unassembled WGS sequence"/>
</dbReference>
<dbReference type="STRING" id="62062.ENSHHUP00000074588"/>
<feature type="domain" description="Dynein heavy chain coiled coil stalk" evidence="2">
    <location>
        <begin position="265"/>
        <end position="348"/>
    </location>
</feature>
<dbReference type="PANTHER" id="PTHR22878:SF69">
    <property type="entry name" value="DYNEIN HEAVY CHAIN"/>
    <property type="match status" value="1"/>
</dbReference>
<sequence length="498" mass="56979">MAAQYLQEMRRPYYIVPSTFIEYIDTFTKMCRSEGSKDRFSNGLSILSEATSLVTVMQDELLALGPQIEEKSKEIEILMVKLKEDSQAVEQVRAIVKMEEELMVQETQIVHEYAEATADLNKVLPLLEKAVSALDALEKSHISEIRVYTKPPELVLTVMHAVCILLQQKPDWTTAKQLLGDPGFLKRLVSLDKDSLPEKVFLKLRRYSKCPDFNPAKVGMVSIACRSMCLWVLALENYHDVYKVHLDCCIPLVLQKEILSYSLEDRYNASVSERQELGRRKERTTNRVQRAASLISALSNEKDRWEKAVCDLDNKLQHIVGDVMVSSAFITYCGPLTADYRKVMVKKWLDFCHNMEIPVSPQYTFTSAMTEKNQVRHWQNTGLPPDQNSTENAVIVKNGPHWPLLIDPQGQATRWISSMEGVRLRKMLASDPNYMKTVERAIGMGDAVLIQDVLENIDPCLQPILIKNLTIREGQSFIKIGDTEIEYNPNFRYIYSFN</sequence>